<comment type="caution">
    <text evidence="2">The sequence shown here is derived from an EMBL/GenBank/DDBJ whole genome shotgun (WGS) entry which is preliminary data.</text>
</comment>
<feature type="chain" id="PRO_5007086469" evidence="1">
    <location>
        <begin position="26"/>
        <end position="214"/>
    </location>
</feature>
<keyword evidence="1" id="KW-0732">Signal</keyword>
<accession>A0A100HGP9</accession>
<dbReference type="AlphaFoldDB" id="A0A100HGP9"/>
<dbReference type="Proteomes" id="UP000056209">
    <property type="component" value="Unassembled WGS sequence"/>
</dbReference>
<protein>
    <submittedName>
        <fullName evidence="2">Uncharacterized protein</fullName>
    </submittedName>
</protein>
<proteinExistence type="predicted"/>
<keyword evidence="3" id="KW-1185">Reference proteome</keyword>
<organism evidence="2 3">
    <name type="scientific">Deinococcus grandis</name>
    <dbReference type="NCBI Taxonomy" id="57498"/>
    <lineage>
        <taxon>Bacteria</taxon>
        <taxon>Thermotogati</taxon>
        <taxon>Deinococcota</taxon>
        <taxon>Deinococci</taxon>
        <taxon>Deinococcales</taxon>
        <taxon>Deinococcaceae</taxon>
        <taxon>Deinococcus</taxon>
    </lineage>
</organism>
<dbReference type="RefSeq" id="WP_058974789.1">
    <property type="nucleotide sequence ID" value="NZ_BCMS01000001.1"/>
</dbReference>
<evidence type="ECO:0000313" key="2">
    <source>
        <dbReference type="EMBL" id="GAQ20353.1"/>
    </source>
</evidence>
<sequence length="214" mass="21770">MPALSRSVLTLALLGAAAPTPLAHAQGAPASAPATQLGCPDWLTLDPGDLRAARVSASRAVFTDAGGQPGRAYVVQGDLLLQGPAVNGRRCSYFVRGGVPTGVGGYLNTMQVQNVPASPALSGTWKSGTGTLILAKTAAGTWRVKGDALYPTPGGSANLGEVDGTLTRRGGAWQTAADGCELSLWPVGPWLVALDNGACGGLNVTFSGLYTRQR</sequence>
<dbReference type="OrthoDB" id="5450120at2"/>
<dbReference type="EMBL" id="BCMS01000001">
    <property type="protein sequence ID" value="GAQ20353.1"/>
    <property type="molecule type" value="Genomic_DNA"/>
</dbReference>
<feature type="signal peptide" evidence="1">
    <location>
        <begin position="1"/>
        <end position="25"/>
    </location>
</feature>
<gene>
    <name evidence="2" type="ORF">DEIGR_100380</name>
</gene>
<reference evidence="3" key="1">
    <citation type="submission" date="2015-11" db="EMBL/GenBank/DDBJ databases">
        <title>Draft Genome Sequence of the Radioresistant Bacterium Deinococcus grandis, Isolated from Freshwater Fish in Japan.</title>
        <authorList>
            <person name="Satoh K."/>
            <person name="Onodera T."/>
            <person name="Omoso K."/>
            <person name="Takeda-Yano K."/>
            <person name="Katayama T."/>
            <person name="Oono Y."/>
            <person name="Narumi I."/>
        </authorList>
    </citation>
    <scope>NUCLEOTIDE SEQUENCE [LARGE SCALE GENOMIC DNA]</scope>
    <source>
        <strain evidence="3">ATCC 43672</strain>
    </source>
</reference>
<name>A0A100HGP9_9DEIO</name>
<evidence type="ECO:0000313" key="3">
    <source>
        <dbReference type="Proteomes" id="UP000056209"/>
    </source>
</evidence>
<evidence type="ECO:0000256" key="1">
    <source>
        <dbReference type="SAM" id="SignalP"/>
    </source>
</evidence>